<comment type="subunit">
    <text evidence="7">Heterotetramer of two alpha and two beta subunits.</text>
</comment>
<dbReference type="NCBIfam" id="NF001913">
    <property type="entry name" value="PRK00696.1"/>
    <property type="match status" value="1"/>
</dbReference>
<keyword evidence="13" id="KW-1185">Reference proteome</keyword>
<comment type="catalytic activity">
    <reaction evidence="7">
        <text>GTP + succinate + CoA = succinyl-CoA + GDP + phosphate</text>
        <dbReference type="Rhea" id="RHEA:22120"/>
        <dbReference type="ChEBI" id="CHEBI:30031"/>
        <dbReference type="ChEBI" id="CHEBI:37565"/>
        <dbReference type="ChEBI" id="CHEBI:43474"/>
        <dbReference type="ChEBI" id="CHEBI:57287"/>
        <dbReference type="ChEBI" id="CHEBI:57292"/>
        <dbReference type="ChEBI" id="CHEBI:58189"/>
    </reaction>
</comment>
<feature type="binding site" evidence="7">
    <location>
        <begin position="321"/>
        <end position="323"/>
    </location>
    <ligand>
        <name>substrate</name>
        <note>ligand shared with subunit alpha</note>
    </ligand>
</feature>
<feature type="binding site" evidence="7">
    <location>
        <begin position="53"/>
        <end position="55"/>
    </location>
    <ligand>
        <name>ATP</name>
        <dbReference type="ChEBI" id="CHEBI:30616"/>
    </ligand>
</feature>
<dbReference type="InterPro" id="IPR005809">
    <property type="entry name" value="Succ_CoA_ligase-like_bsu"/>
</dbReference>
<dbReference type="OrthoDB" id="9802602at2"/>
<evidence type="ECO:0000256" key="3">
    <source>
        <dbReference type="ARBA" id="ARBA00022598"/>
    </source>
</evidence>
<dbReference type="Proteomes" id="UP000035218">
    <property type="component" value="Unassembled WGS sequence"/>
</dbReference>
<dbReference type="PANTHER" id="PTHR11815">
    <property type="entry name" value="SUCCINYL-COA SYNTHETASE BETA CHAIN"/>
    <property type="match status" value="1"/>
</dbReference>
<dbReference type="GO" id="GO:0005524">
    <property type="term" value="F:ATP binding"/>
    <property type="evidence" value="ECO:0007669"/>
    <property type="project" value="UniProtKB-UniRule"/>
</dbReference>
<evidence type="ECO:0000313" key="10">
    <source>
        <dbReference type="EMBL" id="GED58198.1"/>
    </source>
</evidence>
<dbReference type="PANTHER" id="PTHR11815:SF10">
    <property type="entry name" value="SUCCINATE--COA LIGASE [GDP-FORMING] SUBUNIT BETA, MITOCHONDRIAL"/>
    <property type="match status" value="1"/>
</dbReference>
<evidence type="ECO:0000256" key="8">
    <source>
        <dbReference type="PROSITE-ProRule" id="PRU00409"/>
    </source>
</evidence>
<dbReference type="InterPro" id="IPR013815">
    <property type="entry name" value="ATP_grasp_subdomain_1"/>
</dbReference>
<dbReference type="PIRSF" id="PIRSF001554">
    <property type="entry name" value="SucCS_beta"/>
    <property type="match status" value="1"/>
</dbReference>
<dbReference type="RefSeq" id="WP_047067939.1">
    <property type="nucleotide sequence ID" value="NZ_BJOL01000013.1"/>
</dbReference>
<name>A0A837KUZ9_9BACL</name>
<evidence type="ECO:0000259" key="9">
    <source>
        <dbReference type="PROSITE" id="PS50975"/>
    </source>
</evidence>
<dbReference type="InterPro" id="IPR013650">
    <property type="entry name" value="ATP-grasp_succ-CoA_synth-type"/>
</dbReference>
<evidence type="ECO:0000313" key="11">
    <source>
        <dbReference type="EMBL" id="KLI00786.1"/>
    </source>
</evidence>
<organism evidence="11 12">
    <name type="scientific">Brevibacillus formosus</name>
    <dbReference type="NCBI Taxonomy" id="54913"/>
    <lineage>
        <taxon>Bacteria</taxon>
        <taxon>Bacillati</taxon>
        <taxon>Bacillota</taxon>
        <taxon>Bacilli</taxon>
        <taxon>Bacillales</taxon>
        <taxon>Paenibacillaceae</taxon>
        <taxon>Brevibacillus</taxon>
    </lineage>
</organism>
<accession>A0A837KUZ9</accession>
<dbReference type="GO" id="GO:0004775">
    <property type="term" value="F:succinate-CoA ligase (ADP-forming) activity"/>
    <property type="evidence" value="ECO:0007669"/>
    <property type="project" value="UniProtKB-UniRule"/>
</dbReference>
<evidence type="ECO:0000256" key="5">
    <source>
        <dbReference type="ARBA" id="ARBA00022741"/>
    </source>
</evidence>
<dbReference type="HAMAP" id="MF_00558">
    <property type="entry name" value="Succ_CoA_beta"/>
    <property type="match status" value="1"/>
</dbReference>
<evidence type="ECO:0000256" key="6">
    <source>
        <dbReference type="ARBA" id="ARBA00022842"/>
    </source>
</evidence>
<dbReference type="InterPro" id="IPR011761">
    <property type="entry name" value="ATP-grasp"/>
</dbReference>
<dbReference type="GO" id="GO:0006099">
    <property type="term" value="P:tricarboxylic acid cycle"/>
    <property type="evidence" value="ECO:0007669"/>
    <property type="project" value="UniProtKB-UniRule"/>
</dbReference>
<dbReference type="UniPathway" id="UPA00223">
    <property type="reaction ID" value="UER00999"/>
</dbReference>
<dbReference type="GO" id="GO:0000287">
    <property type="term" value="F:magnesium ion binding"/>
    <property type="evidence" value="ECO:0007669"/>
    <property type="project" value="UniProtKB-UniRule"/>
</dbReference>
<dbReference type="Pfam" id="PF00549">
    <property type="entry name" value="Ligase_CoA"/>
    <property type="match status" value="1"/>
</dbReference>
<comment type="function">
    <text evidence="7">Succinyl-CoA synthetase functions in the citric acid cycle (TCA), coupling the hydrolysis of succinyl-CoA to the synthesis of either ATP or GTP and thus represents the only step of substrate-level phosphorylation in the TCA. The beta subunit provides nucleotide specificity of the enzyme and binds the substrate succinate, while the binding sites for coenzyme A and phosphate are found in the alpha subunit.</text>
</comment>
<feature type="binding site" evidence="7">
    <location>
        <position position="199"/>
    </location>
    <ligand>
        <name>Mg(2+)</name>
        <dbReference type="ChEBI" id="CHEBI:18420"/>
    </ligand>
</feature>
<comment type="pathway">
    <text evidence="7">Carbohydrate metabolism; tricarboxylic acid cycle; succinate from succinyl-CoA (ligase route): step 1/1.</text>
</comment>
<keyword evidence="6 7" id="KW-0460">Magnesium</keyword>
<dbReference type="NCBIfam" id="TIGR01016">
    <property type="entry name" value="sucCoAbeta"/>
    <property type="match status" value="1"/>
</dbReference>
<dbReference type="AlphaFoldDB" id="A0A837KUZ9"/>
<keyword evidence="7 8" id="KW-0067">ATP-binding</keyword>
<protein>
    <recommendedName>
        <fullName evidence="7">Succinate--CoA ligase [ADP-forming] subunit beta</fullName>
        <ecNumber evidence="7">6.2.1.5</ecNumber>
    </recommendedName>
    <alternativeName>
        <fullName evidence="7">Succinyl-CoA synthetase subunit beta</fullName>
        <shortName evidence="7">SCS-beta</shortName>
    </alternativeName>
</protein>
<dbReference type="PROSITE" id="PS50975">
    <property type="entry name" value="ATP_GRASP"/>
    <property type="match status" value="1"/>
</dbReference>
<keyword evidence="4 7" id="KW-0479">Metal-binding</keyword>
<comment type="similarity">
    <text evidence="1 7">Belongs to the succinate/malate CoA ligase beta subunit family.</text>
</comment>
<dbReference type="EMBL" id="BJOL01000013">
    <property type="protein sequence ID" value="GED58198.1"/>
    <property type="molecule type" value="Genomic_DNA"/>
</dbReference>
<dbReference type="EMBL" id="LDCN01000001">
    <property type="protein sequence ID" value="KLI00786.1"/>
    <property type="molecule type" value="Genomic_DNA"/>
</dbReference>
<dbReference type="Gene3D" id="3.40.50.261">
    <property type="entry name" value="Succinyl-CoA synthetase domains"/>
    <property type="match status" value="1"/>
</dbReference>
<feature type="binding site" evidence="7">
    <location>
        <position position="213"/>
    </location>
    <ligand>
        <name>Mg(2+)</name>
        <dbReference type="ChEBI" id="CHEBI:18420"/>
    </ligand>
</feature>
<dbReference type="SUPFAM" id="SSF52210">
    <property type="entry name" value="Succinyl-CoA synthetase domains"/>
    <property type="match status" value="1"/>
</dbReference>
<dbReference type="InterPro" id="IPR016102">
    <property type="entry name" value="Succinyl-CoA_synth-like"/>
</dbReference>
<comment type="cofactor">
    <cofactor evidence="7">
        <name>Mg(2+)</name>
        <dbReference type="ChEBI" id="CHEBI:18420"/>
    </cofactor>
    <text evidence="7">Binds 1 Mg(2+) ion per subunit.</text>
</comment>
<evidence type="ECO:0000256" key="2">
    <source>
        <dbReference type="ARBA" id="ARBA00022532"/>
    </source>
</evidence>
<feature type="binding site" evidence="7">
    <location>
        <position position="107"/>
    </location>
    <ligand>
        <name>ATP</name>
        <dbReference type="ChEBI" id="CHEBI:30616"/>
    </ligand>
</feature>
<comment type="catalytic activity">
    <reaction evidence="7">
        <text>succinate + ATP + CoA = succinyl-CoA + ADP + phosphate</text>
        <dbReference type="Rhea" id="RHEA:17661"/>
        <dbReference type="ChEBI" id="CHEBI:30031"/>
        <dbReference type="ChEBI" id="CHEBI:30616"/>
        <dbReference type="ChEBI" id="CHEBI:43474"/>
        <dbReference type="ChEBI" id="CHEBI:57287"/>
        <dbReference type="ChEBI" id="CHEBI:57292"/>
        <dbReference type="ChEBI" id="CHEBI:456216"/>
        <dbReference type="EC" id="6.2.1.5"/>
    </reaction>
</comment>
<dbReference type="Gene3D" id="3.30.1490.20">
    <property type="entry name" value="ATP-grasp fold, A domain"/>
    <property type="match status" value="1"/>
</dbReference>
<dbReference type="SUPFAM" id="SSF56059">
    <property type="entry name" value="Glutathione synthetase ATP-binding domain-like"/>
    <property type="match status" value="1"/>
</dbReference>
<evidence type="ECO:0000313" key="13">
    <source>
        <dbReference type="Proteomes" id="UP000319498"/>
    </source>
</evidence>
<feature type="domain" description="ATP-grasp" evidence="9">
    <location>
        <begin position="9"/>
        <end position="231"/>
    </location>
</feature>
<dbReference type="InterPro" id="IPR005811">
    <property type="entry name" value="SUCC_ACL_C"/>
</dbReference>
<evidence type="ECO:0000313" key="12">
    <source>
        <dbReference type="Proteomes" id="UP000035218"/>
    </source>
</evidence>
<dbReference type="InterPro" id="IPR017866">
    <property type="entry name" value="Succ-CoA_synthase_bsu_CS"/>
</dbReference>
<dbReference type="Gene3D" id="3.30.470.20">
    <property type="entry name" value="ATP-grasp fold, B domain"/>
    <property type="match status" value="1"/>
</dbReference>
<comment type="caution">
    <text evidence="11">The sequence shown here is derived from an EMBL/GenBank/DDBJ whole genome shotgun (WGS) entry which is preliminary data.</text>
</comment>
<feature type="binding site" evidence="7">
    <location>
        <position position="264"/>
    </location>
    <ligand>
        <name>substrate</name>
        <note>ligand shared with subunit alpha</note>
    </ligand>
</feature>
<dbReference type="Pfam" id="PF08442">
    <property type="entry name" value="ATP-grasp_2"/>
    <property type="match status" value="1"/>
</dbReference>
<dbReference type="GO" id="GO:0042709">
    <property type="term" value="C:succinate-CoA ligase complex"/>
    <property type="evidence" value="ECO:0007669"/>
    <property type="project" value="TreeGrafter"/>
</dbReference>
<evidence type="ECO:0000256" key="7">
    <source>
        <dbReference type="HAMAP-Rule" id="MF_00558"/>
    </source>
</evidence>
<dbReference type="PROSITE" id="PS01217">
    <property type="entry name" value="SUCCINYL_COA_LIG_3"/>
    <property type="match status" value="1"/>
</dbReference>
<dbReference type="FunFam" id="3.40.50.261:FF:000001">
    <property type="entry name" value="Succinate--CoA ligase [ADP-forming] subunit beta"/>
    <property type="match status" value="1"/>
</dbReference>
<dbReference type="FunFam" id="3.30.1490.20:FF:000002">
    <property type="entry name" value="Succinate--CoA ligase [ADP-forming] subunit beta"/>
    <property type="match status" value="1"/>
</dbReference>
<gene>
    <name evidence="7 11" type="primary">sucC</name>
    <name evidence="11" type="ORF">AA984_02415</name>
    <name evidence="10" type="ORF">BFO01nite_23300</name>
</gene>
<dbReference type="Proteomes" id="UP000319498">
    <property type="component" value="Unassembled WGS sequence"/>
</dbReference>
<dbReference type="GO" id="GO:0006104">
    <property type="term" value="P:succinyl-CoA metabolic process"/>
    <property type="evidence" value="ECO:0007669"/>
    <property type="project" value="TreeGrafter"/>
</dbReference>
<feature type="binding site" evidence="7">
    <location>
        <position position="99"/>
    </location>
    <ligand>
        <name>ATP</name>
        <dbReference type="ChEBI" id="CHEBI:30616"/>
    </ligand>
</feature>
<dbReference type="EC" id="6.2.1.5" evidence="7"/>
<reference evidence="10 13" key="2">
    <citation type="submission" date="2019-06" db="EMBL/GenBank/DDBJ databases">
        <title>Whole genome shotgun sequence of Brevibacillus formosus NBRC 15716.</title>
        <authorList>
            <person name="Hosoyama A."/>
            <person name="Uohara A."/>
            <person name="Ohji S."/>
            <person name="Ichikawa N."/>
        </authorList>
    </citation>
    <scope>NUCLEOTIDE SEQUENCE [LARGE SCALE GENOMIC DNA]</scope>
    <source>
        <strain evidence="10 13">NBRC 15716</strain>
    </source>
</reference>
<dbReference type="GeneID" id="87583923"/>
<feature type="binding site" evidence="7">
    <location>
        <position position="46"/>
    </location>
    <ligand>
        <name>ATP</name>
        <dbReference type="ChEBI" id="CHEBI:30616"/>
    </ligand>
</feature>
<dbReference type="GO" id="GO:0005829">
    <property type="term" value="C:cytosol"/>
    <property type="evidence" value="ECO:0007669"/>
    <property type="project" value="TreeGrafter"/>
</dbReference>
<sequence>MNIHEYQGKEILKQYGVKVPEGRVAFTVEEAVEAAKELGTQVNVVKAQIHAGGRGKAGGVKVAKNLDEVRTYASEILGKVLVTHQTGPEGKEVKRLLIEQGCDIKKEYYVGLVVDRATGSVVMMASEEGGMDIEEVAANTPEKIFKEVVDPVTGLNAFQARRLAYAINIPKELINKAAKFMMSLYQAFVDKDASIAEINPLVVTGDGEVMALDAKLNFDSNALYRHPDIVALRDLDEEDEKEIEASKFDLSYIALDGNIGCMVNGAGLAMATMDIVKFYGGDPANFLDVGGGATEEKVTEAFKIILRDEKVKGIFVNIFGGIMKCDVIANGVVNAAKQIKLDKPLVVRLEGTNVDLGKKILNESGLNIVAAESMADGAEKIVSLVK</sequence>
<feature type="binding site" evidence="7">
    <location>
        <position position="102"/>
    </location>
    <ligand>
        <name>ATP</name>
        <dbReference type="ChEBI" id="CHEBI:30616"/>
    </ligand>
</feature>
<evidence type="ECO:0000256" key="4">
    <source>
        <dbReference type="ARBA" id="ARBA00022723"/>
    </source>
</evidence>
<keyword evidence="5 7" id="KW-0547">Nucleotide-binding</keyword>
<keyword evidence="3 7" id="KW-0436">Ligase</keyword>
<keyword evidence="2 7" id="KW-0816">Tricarboxylic acid cycle</keyword>
<proteinExistence type="inferred from homology"/>
<dbReference type="FunFam" id="3.30.470.20:FF:000002">
    <property type="entry name" value="Succinate--CoA ligase [ADP-forming] subunit beta"/>
    <property type="match status" value="1"/>
</dbReference>
<evidence type="ECO:0000256" key="1">
    <source>
        <dbReference type="ARBA" id="ARBA00009182"/>
    </source>
</evidence>
<reference evidence="11 12" key="1">
    <citation type="submission" date="2015-05" db="EMBL/GenBank/DDBJ databases">
        <title>Genome sequencing project for genomic taxonomy and phylogenomics of Bacillus-like bacteria.</title>
        <authorList>
            <person name="Liu B."/>
            <person name="Wang J."/>
            <person name="Zhu Y."/>
            <person name="Liu G."/>
            <person name="Chen Q."/>
            <person name="Chen Z."/>
            <person name="Lan J."/>
            <person name="Che J."/>
            <person name="Ge C."/>
            <person name="Shi H."/>
            <person name="Pan Z."/>
            <person name="Liu X."/>
        </authorList>
    </citation>
    <scope>NUCLEOTIDE SEQUENCE [LARGE SCALE GENOMIC DNA]</scope>
    <source>
        <strain evidence="11 12">DSM 9885</strain>
    </source>
</reference>